<protein>
    <submittedName>
        <fullName evidence="6">Spheroplast protein y</fullName>
    </submittedName>
</protein>
<feature type="signal peptide" evidence="5">
    <location>
        <begin position="1"/>
        <end position="27"/>
    </location>
</feature>
<evidence type="ECO:0000313" key="6">
    <source>
        <dbReference type="EMBL" id="ASJ98733.1"/>
    </source>
</evidence>
<dbReference type="GO" id="GO:0051082">
    <property type="term" value="F:unfolded protein binding"/>
    <property type="evidence" value="ECO:0007669"/>
    <property type="project" value="TreeGrafter"/>
</dbReference>
<evidence type="ECO:0000256" key="1">
    <source>
        <dbReference type="ARBA" id="ARBA00004418"/>
    </source>
</evidence>
<dbReference type="Pfam" id="PF07813">
    <property type="entry name" value="LTXXQ"/>
    <property type="match status" value="1"/>
</dbReference>
<name>A0AAC9U424_9GAMM</name>
<dbReference type="PANTHER" id="PTHR38102">
    <property type="entry name" value="PERIPLASMIC CHAPERONE SPY"/>
    <property type="match status" value="1"/>
</dbReference>
<dbReference type="KEGG" id="smav:CFF01_17645"/>
<feature type="chain" id="PRO_5042012022" evidence="5">
    <location>
        <begin position="28"/>
        <end position="162"/>
    </location>
</feature>
<organism evidence="6 7">
    <name type="scientific">Shewanella marisflavi</name>
    <dbReference type="NCBI Taxonomy" id="260364"/>
    <lineage>
        <taxon>Bacteria</taxon>
        <taxon>Pseudomonadati</taxon>
        <taxon>Pseudomonadota</taxon>
        <taxon>Gammaproteobacteria</taxon>
        <taxon>Alteromonadales</taxon>
        <taxon>Shewanellaceae</taxon>
        <taxon>Shewanella</taxon>
    </lineage>
</organism>
<dbReference type="CDD" id="cd09916">
    <property type="entry name" value="CpxP_like"/>
    <property type="match status" value="1"/>
</dbReference>
<keyword evidence="4" id="KW-0574">Periplasm</keyword>
<reference evidence="6 7" key="1">
    <citation type="submission" date="2017-06" db="EMBL/GenBank/DDBJ databases">
        <title>Complete genome sequence of Shewanella marisflavi EP1 associated with anaerobic 2,4-dinitrotoluene reduction and salt tolerance.</title>
        <authorList>
            <person name="Huang J."/>
        </authorList>
    </citation>
    <scope>NUCLEOTIDE SEQUENCE [LARGE SCALE GENOMIC DNA]</scope>
    <source>
        <strain evidence="6 7">EP1</strain>
    </source>
</reference>
<comment type="similarity">
    <text evidence="2">Belongs to the CpxP/Spy family.</text>
</comment>
<dbReference type="GO" id="GO:0030288">
    <property type="term" value="C:outer membrane-bounded periplasmic space"/>
    <property type="evidence" value="ECO:0007669"/>
    <property type="project" value="TreeGrafter"/>
</dbReference>
<dbReference type="PIRSF" id="PIRSF034445">
    <property type="entry name" value="CpxP_Spy"/>
    <property type="match status" value="1"/>
</dbReference>
<dbReference type="EMBL" id="CP022272">
    <property type="protein sequence ID" value="ASJ98733.1"/>
    <property type="molecule type" value="Genomic_DNA"/>
</dbReference>
<dbReference type="AlphaFoldDB" id="A0AAC9U424"/>
<evidence type="ECO:0000256" key="5">
    <source>
        <dbReference type="SAM" id="SignalP"/>
    </source>
</evidence>
<accession>A0AAC9U424</accession>
<evidence type="ECO:0000256" key="4">
    <source>
        <dbReference type="ARBA" id="ARBA00022764"/>
    </source>
</evidence>
<dbReference type="Gene3D" id="1.20.120.1490">
    <property type="match status" value="1"/>
</dbReference>
<comment type="subcellular location">
    <subcellularLocation>
        <location evidence="1">Periplasm</location>
    </subcellularLocation>
</comment>
<evidence type="ECO:0000256" key="3">
    <source>
        <dbReference type="ARBA" id="ARBA00022729"/>
    </source>
</evidence>
<dbReference type="InterPro" id="IPR052211">
    <property type="entry name" value="Cpx_auxiliary_protein"/>
</dbReference>
<evidence type="ECO:0000313" key="7">
    <source>
        <dbReference type="Proteomes" id="UP000198233"/>
    </source>
</evidence>
<dbReference type="PANTHER" id="PTHR38102:SF1">
    <property type="entry name" value="PERIPLASMIC CHAPERONE SPY"/>
    <property type="match status" value="1"/>
</dbReference>
<gene>
    <name evidence="6" type="ORF">CFF01_17645</name>
</gene>
<dbReference type="InterPro" id="IPR012899">
    <property type="entry name" value="LTXXQ"/>
</dbReference>
<keyword evidence="3 5" id="KW-0732">Signal</keyword>
<proteinExistence type="inferred from homology"/>
<evidence type="ECO:0000256" key="2">
    <source>
        <dbReference type="ARBA" id="ARBA00008441"/>
    </source>
</evidence>
<sequence>MMNKMTLKSGLFALMTSAALLAPAVYAAGPNNDGGCRHEMRGEHRGYHGDMHKMFRGLELTDAQRSQMKELMQSHREAMQASRPSDEVRAAHKQQMLDMITSDSFNEADAQVMMAQRSERKAMAAVERMKMQRAIYQMLTPEQQAKFKENFANRGGRKGNRP</sequence>
<dbReference type="Proteomes" id="UP000198233">
    <property type="component" value="Chromosome"/>
</dbReference>